<sequence length="176" mass="19410">MQIQKDHCHCSALIGLLDAKLETDSKRGRAGGAALYLHATLPIPIVLSDTTPAPYYDALWVQIPLRGSDSLLLGVVHRSPSSPPDDDQLLIQTLEQRSSSYHLTHLLASNQADLLQRRGLKSFNRALGLNMSLHPPGTIPPGLDHHQRKTLQLLFIQTGWCSVYTHTVLQQKGNCP</sequence>
<keyword evidence="2" id="KW-1185">Reference proteome</keyword>
<dbReference type="RefSeq" id="XP_009171432.1">
    <property type="nucleotide sequence ID" value="XM_009173168.1"/>
</dbReference>
<dbReference type="OrthoDB" id="6275512at2759"/>
<dbReference type="GeneID" id="20321783"/>
<proteinExistence type="predicted"/>
<accession>A0A074ZCD0</accession>
<evidence type="ECO:0000313" key="1">
    <source>
        <dbReference type="EMBL" id="KER24818.1"/>
    </source>
</evidence>
<protein>
    <submittedName>
        <fullName evidence="1">Uncharacterized protein</fullName>
    </submittedName>
</protein>
<dbReference type="EMBL" id="KL596796">
    <property type="protein sequence ID" value="KER24818.1"/>
    <property type="molecule type" value="Genomic_DNA"/>
</dbReference>
<name>A0A074ZCD0_OPIVI</name>
<dbReference type="Proteomes" id="UP000054324">
    <property type="component" value="Unassembled WGS sequence"/>
</dbReference>
<evidence type="ECO:0000313" key="2">
    <source>
        <dbReference type="Proteomes" id="UP000054324"/>
    </source>
</evidence>
<dbReference type="CTD" id="20321783"/>
<gene>
    <name evidence="1" type="ORF">T265_07604</name>
</gene>
<reference evidence="1 2" key="1">
    <citation type="submission" date="2013-11" db="EMBL/GenBank/DDBJ databases">
        <title>Opisthorchis viverrini - life in the bile duct.</title>
        <authorList>
            <person name="Young N.D."/>
            <person name="Nagarajan N."/>
            <person name="Lin S.J."/>
            <person name="Korhonen P.K."/>
            <person name="Jex A.R."/>
            <person name="Hall R.S."/>
            <person name="Safavi-Hemami H."/>
            <person name="Kaewkong W."/>
            <person name="Bertrand D."/>
            <person name="Gao S."/>
            <person name="Seet Q."/>
            <person name="Wongkham S."/>
            <person name="Teh B.T."/>
            <person name="Wongkham C."/>
            <person name="Intapan P.M."/>
            <person name="Maleewong W."/>
            <person name="Yang X."/>
            <person name="Hu M."/>
            <person name="Wang Z."/>
            <person name="Hofmann A."/>
            <person name="Sternberg P.W."/>
            <person name="Tan P."/>
            <person name="Wang J."/>
            <person name="Gasser R.B."/>
        </authorList>
    </citation>
    <scope>NUCLEOTIDE SEQUENCE [LARGE SCALE GENOMIC DNA]</scope>
</reference>
<dbReference type="AlphaFoldDB" id="A0A074ZCD0"/>
<dbReference type="KEGG" id="ovi:T265_07604"/>
<organism evidence="1 2">
    <name type="scientific">Opisthorchis viverrini</name>
    <name type="common">Southeast Asian liver fluke</name>
    <dbReference type="NCBI Taxonomy" id="6198"/>
    <lineage>
        <taxon>Eukaryota</taxon>
        <taxon>Metazoa</taxon>
        <taxon>Spiralia</taxon>
        <taxon>Lophotrochozoa</taxon>
        <taxon>Platyhelminthes</taxon>
        <taxon>Trematoda</taxon>
        <taxon>Digenea</taxon>
        <taxon>Opisthorchiida</taxon>
        <taxon>Opisthorchiata</taxon>
        <taxon>Opisthorchiidae</taxon>
        <taxon>Opisthorchis</taxon>
    </lineage>
</organism>